<feature type="compositionally biased region" description="Basic residues" evidence="2">
    <location>
        <begin position="65"/>
        <end position="77"/>
    </location>
</feature>
<feature type="region of interest" description="Disordered" evidence="2">
    <location>
        <begin position="1"/>
        <end position="77"/>
    </location>
</feature>
<evidence type="ECO:0000256" key="2">
    <source>
        <dbReference type="SAM" id="MobiDB-lite"/>
    </source>
</evidence>
<protein>
    <submittedName>
        <fullName evidence="3">Uncharacterized protein</fullName>
    </submittedName>
</protein>
<sequence length="576" mass="64177">MALPSISASFTFNSPGESGSPEPAHQEVRHRSLSLGRERTASSVVWSRDSEIPSLLQSQQEPQRQRKRHQQKQRRLGRLQRLRKAISRMGVATKEKIQRLWRRLQHEASRAKGAARKAAVALFKRLPRFRRLGNPSTRVESEGASGLAGAGLAAAAAGSGPAEEAPKGAKALKNRGIFTPVSPAVSGTNAAVKEPVQAEAAAPVPEGLGQDEGAEEWHDALTPEQAEEANEEWFDAVSPEEMSVLLGRAREAEETRKTEMPVKEQYLVEAEMLGLTPECIKYFPRMSIGMRKLCSDWRGHCMFWSLFLREGNLGSSLDVMEELALQTGASIQKAEQLKGTETSIEAHLLRMTITLALAVEALAKAVDQSGEHCWFTDAGNLFLKANEKEEKILYSIHPASFFSNPLQFTKPLERLIRTVQADAVRCFPSLLTEIQARRDLQQILESEKQKLEAAVKELGEELTEQQSRDMQQAIDELELLRMRESCSTEQVYLLAAQAKNIQQFVADYLANGHNWWKVQWPFKLQACRRLSRGSSVVPSDVAESCRKYESLVISKGPGDAGSLLLWVWEAGPYRKD</sequence>
<dbReference type="GeneID" id="25268724"/>
<dbReference type="EMBL" id="HG672741">
    <property type="protein sequence ID" value="CDI82769.1"/>
    <property type="molecule type" value="Genomic_DNA"/>
</dbReference>
<feature type="compositionally biased region" description="Basic and acidic residues" evidence="2">
    <location>
        <begin position="24"/>
        <end position="40"/>
    </location>
</feature>
<reference evidence="3" key="2">
    <citation type="submission" date="2013-10" db="EMBL/GenBank/DDBJ databases">
        <authorList>
            <person name="Aslett M."/>
        </authorList>
    </citation>
    <scope>NUCLEOTIDE SEQUENCE</scope>
    <source>
        <strain evidence="3">Houghton</strain>
    </source>
</reference>
<organism evidence="3 4">
    <name type="scientific">Eimeria acervulina</name>
    <name type="common">Coccidian parasite</name>
    <dbReference type="NCBI Taxonomy" id="5801"/>
    <lineage>
        <taxon>Eukaryota</taxon>
        <taxon>Sar</taxon>
        <taxon>Alveolata</taxon>
        <taxon>Apicomplexa</taxon>
        <taxon>Conoidasida</taxon>
        <taxon>Coccidia</taxon>
        <taxon>Eucoccidiorida</taxon>
        <taxon>Eimeriorina</taxon>
        <taxon>Eimeriidae</taxon>
        <taxon>Eimeria</taxon>
    </lineage>
</organism>
<evidence type="ECO:0000313" key="4">
    <source>
        <dbReference type="Proteomes" id="UP000018050"/>
    </source>
</evidence>
<accession>U6GW43</accession>
<dbReference type="AlphaFoldDB" id="U6GW43"/>
<keyword evidence="4" id="KW-1185">Reference proteome</keyword>
<gene>
    <name evidence="3" type="ORF">EAH_00006540</name>
</gene>
<dbReference type="Proteomes" id="UP000018050">
    <property type="component" value="Unassembled WGS sequence"/>
</dbReference>
<proteinExistence type="predicted"/>
<evidence type="ECO:0000256" key="1">
    <source>
        <dbReference type="SAM" id="Coils"/>
    </source>
</evidence>
<dbReference type="OrthoDB" id="347894at2759"/>
<name>U6GW43_EIMAC</name>
<keyword evidence="1" id="KW-0175">Coiled coil</keyword>
<dbReference type="RefSeq" id="XP_013247968.1">
    <property type="nucleotide sequence ID" value="XM_013392514.1"/>
</dbReference>
<reference evidence="3" key="1">
    <citation type="submission" date="2013-10" db="EMBL/GenBank/DDBJ databases">
        <title>Genomic analysis of the causative agents of coccidiosis in chickens.</title>
        <authorList>
            <person name="Reid A.J."/>
            <person name="Blake D."/>
            <person name="Billington K."/>
            <person name="Browne H."/>
            <person name="Dunn M."/>
            <person name="Hung S."/>
            <person name="Kawahara F."/>
            <person name="Miranda-Saavedra D."/>
            <person name="Mourier T."/>
            <person name="Nagra H."/>
            <person name="Otto T.D."/>
            <person name="Rawlings N."/>
            <person name="Sanchez A."/>
            <person name="Sanders M."/>
            <person name="Subramaniam C."/>
            <person name="Tay Y."/>
            <person name="Dear P."/>
            <person name="Doerig C."/>
            <person name="Gruber A."/>
            <person name="Parkinson J."/>
            <person name="Shirley M."/>
            <person name="Wan K.L."/>
            <person name="Berriman M."/>
            <person name="Tomley F."/>
            <person name="Pain A."/>
        </authorList>
    </citation>
    <scope>NUCLEOTIDE SEQUENCE</scope>
    <source>
        <strain evidence="3">Houghton</strain>
    </source>
</reference>
<feature type="compositionally biased region" description="Polar residues" evidence="2">
    <location>
        <begin position="1"/>
        <end position="17"/>
    </location>
</feature>
<feature type="coiled-coil region" evidence="1">
    <location>
        <begin position="437"/>
        <end position="483"/>
    </location>
</feature>
<evidence type="ECO:0000313" key="3">
    <source>
        <dbReference type="EMBL" id="CDI82769.1"/>
    </source>
</evidence>
<dbReference type="OMA" id="WWKVQWP"/>
<dbReference type="VEuPathDB" id="ToxoDB:EAH_00006540"/>